<evidence type="ECO:0000256" key="1">
    <source>
        <dbReference type="ARBA" id="ARBA00022737"/>
    </source>
</evidence>
<evidence type="ECO:0000313" key="4">
    <source>
        <dbReference type="EMBL" id="KAJ5324246.1"/>
    </source>
</evidence>
<gene>
    <name evidence="4" type="ORF">N7476_002846</name>
</gene>
<dbReference type="PROSITE" id="PS50088">
    <property type="entry name" value="ANK_REPEAT"/>
    <property type="match status" value="3"/>
</dbReference>
<keyword evidence="5" id="KW-1185">Reference proteome</keyword>
<organism evidence="4 5">
    <name type="scientific">Penicillium atrosanguineum</name>
    <dbReference type="NCBI Taxonomy" id="1132637"/>
    <lineage>
        <taxon>Eukaryota</taxon>
        <taxon>Fungi</taxon>
        <taxon>Dikarya</taxon>
        <taxon>Ascomycota</taxon>
        <taxon>Pezizomycotina</taxon>
        <taxon>Eurotiomycetes</taxon>
        <taxon>Eurotiomycetidae</taxon>
        <taxon>Eurotiales</taxon>
        <taxon>Aspergillaceae</taxon>
        <taxon>Penicillium</taxon>
    </lineage>
</organism>
<evidence type="ECO:0008006" key="6">
    <source>
        <dbReference type="Google" id="ProtNLM"/>
    </source>
</evidence>
<dbReference type="PROSITE" id="PS50297">
    <property type="entry name" value="ANK_REP_REGION"/>
    <property type="match status" value="3"/>
</dbReference>
<dbReference type="AlphaFoldDB" id="A0A9W9Q8J9"/>
<feature type="repeat" description="ANK" evidence="3">
    <location>
        <begin position="337"/>
        <end position="369"/>
    </location>
</feature>
<evidence type="ECO:0000256" key="3">
    <source>
        <dbReference type="PROSITE-ProRule" id="PRU00023"/>
    </source>
</evidence>
<dbReference type="SUPFAM" id="SSF48403">
    <property type="entry name" value="Ankyrin repeat"/>
    <property type="match status" value="2"/>
</dbReference>
<feature type="repeat" description="ANK" evidence="3">
    <location>
        <begin position="87"/>
        <end position="119"/>
    </location>
</feature>
<feature type="repeat" description="ANK" evidence="3">
    <location>
        <begin position="129"/>
        <end position="158"/>
    </location>
</feature>
<sequence length="666" mass="73413">MPCLLDIPPELVLGVSRYLDEDDVNWFCQTNRFFYALLNPQLYREALPKLGPFRLNPGPLAWAAQHGKEACVRKLLKAGVPPNTGWESWKPIMLAAQNGHANVVKVFLEFGVDPNPRTGFNEISTYFGNPLTAAAENGHEDVVRVLADHGVDLEFTDIYRYPVITDEDIIIEQPICLATMNKHVPIIKFLLERGCNPHELGPQGDSAVSCAATLDLDIFKMFVEAKPDLKLIDYDPNPVQNAIEGGNAAAAEFLLKEEPGLMPSDINVFQLFNLAAPHSSELSRFLLERIDVDETIRKGSRDEYRHLVLGAASAGLEDLMKRLKEGGCLSKRSPDQELHQPLCAAIKGGRVEMVKLLLDYGADPNSQRSHPLEGVMECPVPRSEELSKITMLLLQRGSKLSPEDGLDIYFIHDALHSFKTLDVFKCLLETCFSEETTGMDIDEILDNAVSRGEDAFDVVLAHFKIKLQPGYAGHQDALVSAAIEGNAAIIKRFLDAGFDVNSRELDDPMEYSTKKLNLLALVATGQDGEKHNNRRAADLLLEHGADVEGVDHPGQDSSLFTLCASSDEFEAGIAKGVKLLLDLGANPFFVSRTGETVLDAAAGVHVMGNMEHDLAVVKTLIDHFEAQGDAAFQKIKQSVARAAATSSEEIAKILWRYYWRGVYPCP</sequence>
<keyword evidence="1" id="KW-0677">Repeat</keyword>
<comment type="caution">
    <text evidence="4">The sequence shown here is derived from an EMBL/GenBank/DDBJ whole genome shotgun (WGS) entry which is preliminary data.</text>
</comment>
<reference evidence="4" key="1">
    <citation type="submission" date="2022-12" db="EMBL/GenBank/DDBJ databases">
        <authorList>
            <person name="Petersen C."/>
        </authorList>
    </citation>
    <scope>NUCLEOTIDE SEQUENCE</scope>
    <source>
        <strain evidence="4">IBT 21472</strain>
    </source>
</reference>
<dbReference type="EMBL" id="JAPZBO010000002">
    <property type="protein sequence ID" value="KAJ5324246.1"/>
    <property type="molecule type" value="Genomic_DNA"/>
</dbReference>
<reference evidence="4" key="2">
    <citation type="journal article" date="2023" name="IMA Fungus">
        <title>Comparative genomic study of the Penicillium genus elucidates a diverse pangenome and 15 lateral gene transfer events.</title>
        <authorList>
            <person name="Petersen C."/>
            <person name="Sorensen T."/>
            <person name="Nielsen M.R."/>
            <person name="Sondergaard T.E."/>
            <person name="Sorensen J.L."/>
            <person name="Fitzpatrick D.A."/>
            <person name="Frisvad J.C."/>
            <person name="Nielsen K.L."/>
        </authorList>
    </citation>
    <scope>NUCLEOTIDE SEQUENCE</scope>
    <source>
        <strain evidence="4">IBT 21472</strain>
    </source>
</reference>
<dbReference type="Pfam" id="PF00023">
    <property type="entry name" value="Ank"/>
    <property type="match status" value="1"/>
</dbReference>
<keyword evidence="2 3" id="KW-0040">ANK repeat</keyword>
<evidence type="ECO:0000256" key="2">
    <source>
        <dbReference type="ARBA" id="ARBA00023043"/>
    </source>
</evidence>
<evidence type="ECO:0000313" key="5">
    <source>
        <dbReference type="Proteomes" id="UP001147746"/>
    </source>
</evidence>
<dbReference type="InterPro" id="IPR002110">
    <property type="entry name" value="Ankyrin_rpt"/>
</dbReference>
<dbReference type="Proteomes" id="UP001147746">
    <property type="component" value="Unassembled WGS sequence"/>
</dbReference>
<name>A0A9W9Q8J9_9EURO</name>
<protein>
    <recommendedName>
        <fullName evidence="6">F-box domain-containing protein</fullName>
    </recommendedName>
</protein>
<accession>A0A9W9Q8J9</accession>
<dbReference type="InterPro" id="IPR036770">
    <property type="entry name" value="Ankyrin_rpt-contain_sf"/>
</dbReference>
<dbReference type="Pfam" id="PF12796">
    <property type="entry name" value="Ank_2"/>
    <property type="match status" value="1"/>
</dbReference>
<dbReference type="PANTHER" id="PTHR24198">
    <property type="entry name" value="ANKYRIN REPEAT AND PROTEIN KINASE DOMAIN-CONTAINING PROTEIN"/>
    <property type="match status" value="1"/>
</dbReference>
<dbReference type="OrthoDB" id="366390at2759"/>
<proteinExistence type="predicted"/>
<dbReference type="PANTHER" id="PTHR24198:SF165">
    <property type="entry name" value="ANKYRIN REPEAT-CONTAINING PROTEIN-RELATED"/>
    <property type="match status" value="1"/>
</dbReference>
<dbReference type="Gene3D" id="1.25.40.20">
    <property type="entry name" value="Ankyrin repeat-containing domain"/>
    <property type="match status" value="3"/>
</dbReference>
<dbReference type="SMART" id="SM00248">
    <property type="entry name" value="ANK"/>
    <property type="match status" value="10"/>
</dbReference>